<sequence>MSSEPQSTKRKLPENANFKARKKQKQADARTIPVQIPQVSQNAVAGPSTSDSLPSAIDVERFAESRAFEISSMQKAMKASVESSTSRSWQLLPRHLRRRAASHDPRRVPLRLRDKARAEMDPVKKPKKFHKPKMGKKRVMAEAPYKFLNRQRDKTWLETHLWHAKRMHMDNLWGYRLAITPTEKAYRPSHRASVHGSILHDASYHTFIELKGPMNVLISILNMCCDAEGPGPGSQRYTNGARVLNTHIYEPQAYPLDLIGPATVMWRALPPAPPPDPKAKDKGKGKANEAPPLPNPVEATRIIWIRAHPSIMQEVYITLQASASLVLDSVREDGLPEVRVELAPLQGQVNMFEIMGPKSSQVIKGALSPVMKDQSEDFKKFWSSLTNIQCTSSLPRGMIIGFTVNDPRLSFPPKNAHPNPDLGPSSTPILQSSLLAQSTLWDTSARRKPRYTKKELDERRSKNLVPGTKLTPLRQDDKVPVILIQRSLESFSNSIANNEGAGLHGWTLLIPSSWSMAFLLSLIFTGTRVGGQRERHVQAFEAGTCNFPRDYPCTEAYEEEEEKMSSEEKEKWEQTPPAKRVNYKKLGTRSPWRADWEVVLGLETSKEGDEEEELVTTQRPEIQEGGGGRDGGDEAGARDENEDKEMNVDASPKIQPWLLTGSDVSSLVSSLSSRPNEKQAEALLAHVNERRAKRSLGELSLAGARNKTETLLKSALVNVKIYMRSKGAPGDLAMIYKIPDEELGEWRGAISRNPDAVNDDGMKNIEELSKITPLPSSIMGYITSGNFSLSRGEGFGIGAVSLVQYLDVVKQGKDLLVKVRNRQGQVCRLAMMKLIH</sequence>
<proteinExistence type="predicted"/>
<evidence type="ECO:0000256" key="1">
    <source>
        <dbReference type="ARBA" id="ARBA00004123"/>
    </source>
</evidence>
<evidence type="ECO:0000256" key="2">
    <source>
        <dbReference type="ARBA" id="ARBA00022694"/>
    </source>
</evidence>
<protein>
    <submittedName>
        <fullName evidence="8">Ribonucleases P/MRP protein subunit pop1</fullName>
        <ecNumber evidence="8">3.1.26.5</ecNumber>
    </submittedName>
</protein>
<dbReference type="Proteomes" id="UP001498398">
    <property type="component" value="Unassembled WGS sequence"/>
</dbReference>
<dbReference type="EC" id="3.1.26.5" evidence="8"/>
<feature type="compositionally biased region" description="Basic and acidic residues" evidence="4">
    <location>
        <begin position="277"/>
        <end position="287"/>
    </location>
</feature>
<keyword evidence="2" id="KW-0819">tRNA processing</keyword>
<comment type="subcellular location">
    <subcellularLocation>
        <location evidence="1">Nucleus</location>
    </subcellularLocation>
</comment>
<feature type="domain" description="POP1 C-terminal" evidence="7">
    <location>
        <begin position="776"/>
        <end position="834"/>
    </location>
</feature>
<feature type="domain" description="Pop1 N-terminal" evidence="5">
    <location>
        <begin position="62"/>
        <end position="132"/>
    </location>
</feature>
<dbReference type="Pfam" id="PF06978">
    <property type="entry name" value="POP1_N"/>
    <property type="match status" value="2"/>
</dbReference>
<name>A0ABR1K3I0_9AGAR</name>
<dbReference type="Pfam" id="PF08170">
    <property type="entry name" value="POPLD"/>
    <property type="match status" value="1"/>
</dbReference>
<dbReference type="InterPro" id="IPR012590">
    <property type="entry name" value="POPLD_dom"/>
</dbReference>
<dbReference type="GO" id="GO:0004526">
    <property type="term" value="F:ribonuclease P activity"/>
    <property type="evidence" value="ECO:0007669"/>
    <property type="project" value="UniProtKB-EC"/>
</dbReference>
<organism evidence="8 9">
    <name type="scientific">Marasmiellus scandens</name>
    <dbReference type="NCBI Taxonomy" id="2682957"/>
    <lineage>
        <taxon>Eukaryota</taxon>
        <taxon>Fungi</taxon>
        <taxon>Dikarya</taxon>
        <taxon>Basidiomycota</taxon>
        <taxon>Agaricomycotina</taxon>
        <taxon>Agaricomycetes</taxon>
        <taxon>Agaricomycetidae</taxon>
        <taxon>Agaricales</taxon>
        <taxon>Marasmiineae</taxon>
        <taxon>Omphalotaceae</taxon>
        <taxon>Marasmiellus</taxon>
    </lineage>
</organism>
<feature type="compositionally biased region" description="Basic and acidic residues" evidence="4">
    <location>
        <begin position="630"/>
        <end position="647"/>
    </location>
</feature>
<feature type="region of interest" description="Disordered" evidence="4">
    <location>
        <begin position="604"/>
        <end position="648"/>
    </location>
</feature>
<comment type="caution">
    <text evidence="8">The sequence shown here is derived from an EMBL/GenBank/DDBJ whole genome shotgun (WGS) entry which is preliminary data.</text>
</comment>
<reference evidence="8 9" key="1">
    <citation type="submission" date="2024-01" db="EMBL/GenBank/DDBJ databases">
        <title>A draft genome for the cacao thread blight pathogen Marasmiellus scandens.</title>
        <authorList>
            <person name="Baruah I.K."/>
            <person name="Leung J."/>
            <person name="Bukari Y."/>
            <person name="Amoako-Attah I."/>
            <person name="Meinhardt L.W."/>
            <person name="Bailey B.A."/>
            <person name="Cohen S.P."/>
        </authorList>
    </citation>
    <scope>NUCLEOTIDE SEQUENCE [LARGE SCALE GENOMIC DNA]</scope>
    <source>
        <strain evidence="8 9">GH-19</strain>
    </source>
</reference>
<evidence type="ECO:0000313" key="8">
    <source>
        <dbReference type="EMBL" id="KAK7469144.1"/>
    </source>
</evidence>
<evidence type="ECO:0000313" key="9">
    <source>
        <dbReference type="Proteomes" id="UP001498398"/>
    </source>
</evidence>
<feature type="domain" description="Pop1 N-terminal" evidence="5">
    <location>
        <begin position="135"/>
        <end position="212"/>
    </location>
</feature>
<keyword evidence="3" id="KW-0539">Nucleus</keyword>
<accession>A0ABR1K3I0</accession>
<feature type="domain" description="POPLD" evidence="6">
    <location>
        <begin position="505"/>
        <end position="596"/>
    </location>
</feature>
<feature type="compositionally biased region" description="Polar residues" evidence="4">
    <location>
        <begin position="37"/>
        <end position="53"/>
    </location>
</feature>
<keyword evidence="8" id="KW-0378">Hydrolase</keyword>
<evidence type="ECO:0000259" key="6">
    <source>
        <dbReference type="Pfam" id="PF08170"/>
    </source>
</evidence>
<gene>
    <name evidence="8" type="primary">POP1</name>
    <name evidence="8" type="ORF">VKT23_003634</name>
</gene>
<dbReference type="PANTHER" id="PTHR22731:SF3">
    <property type="entry name" value="RIBONUCLEASES P_MRP PROTEIN SUBUNIT POP1"/>
    <property type="match status" value="1"/>
</dbReference>
<dbReference type="InterPro" id="IPR039182">
    <property type="entry name" value="Pop1"/>
</dbReference>
<keyword evidence="9" id="KW-1185">Reference proteome</keyword>
<evidence type="ECO:0000256" key="3">
    <source>
        <dbReference type="ARBA" id="ARBA00023242"/>
    </source>
</evidence>
<dbReference type="InterPro" id="IPR009723">
    <property type="entry name" value="Pop1_N"/>
</dbReference>
<feature type="region of interest" description="Disordered" evidence="4">
    <location>
        <begin position="269"/>
        <end position="294"/>
    </location>
</feature>
<dbReference type="PANTHER" id="PTHR22731">
    <property type="entry name" value="RIBONUCLEASES P/MRP PROTEIN SUBUNIT POP1"/>
    <property type="match status" value="1"/>
</dbReference>
<feature type="region of interest" description="Disordered" evidence="4">
    <location>
        <begin position="1"/>
        <end position="54"/>
    </location>
</feature>
<dbReference type="InterPro" id="IPR055079">
    <property type="entry name" value="POP1_C"/>
</dbReference>
<evidence type="ECO:0000259" key="7">
    <source>
        <dbReference type="Pfam" id="PF22770"/>
    </source>
</evidence>
<dbReference type="Pfam" id="PF22770">
    <property type="entry name" value="POP1_C"/>
    <property type="match status" value="1"/>
</dbReference>
<dbReference type="EMBL" id="JBANRG010000003">
    <property type="protein sequence ID" value="KAK7469144.1"/>
    <property type="molecule type" value="Genomic_DNA"/>
</dbReference>
<evidence type="ECO:0000259" key="5">
    <source>
        <dbReference type="Pfam" id="PF06978"/>
    </source>
</evidence>
<evidence type="ECO:0000256" key="4">
    <source>
        <dbReference type="SAM" id="MobiDB-lite"/>
    </source>
</evidence>